<gene>
    <name evidence="1" type="ORF">AKAME5_001236400</name>
</gene>
<name>A0AAD3MUH1_LATJO</name>
<dbReference type="AlphaFoldDB" id="A0AAD3MUH1"/>
<dbReference type="EMBL" id="BRZM01000041">
    <property type="protein sequence ID" value="GLD60473.1"/>
    <property type="molecule type" value="Genomic_DNA"/>
</dbReference>
<evidence type="ECO:0000313" key="2">
    <source>
        <dbReference type="Proteomes" id="UP001279410"/>
    </source>
</evidence>
<keyword evidence="2" id="KW-1185">Reference proteome</keyword>
<comment type="caution">
    <text evidence="1">The sequence shown here is derived from an EMBL/GenBank/DDBJ whole genome shotgun (WGS) entry which is preliminary data.</text>
</comment>
<protein>
    <submittedName>
        <fullName evidence="1">Aconitate hydratase, mitochondrial-like protein</fullName>
    </submittedName>
</protein>
<reference evidence="1" key="1">
    <citation type="submission" date="2022-08" db="EMBL/GenBank/DDBJ databases">
        <title>Genome sequencing of akame (Lates japonicus).</title>
        <authorList>
            <person name="Hashiguchi Y."/>
            <person name="Takahashi H."/>
        </authorList>
    </citation>
    <scope>NUCLEOTIDE SEQUENCE</scope>
    <source>
        <strain evidence="1">Kochi</strain>
    </source>
</reference>
<sequence>MSRFEPGSSINYEKMHENISIVRRGGGEPGGIQLPGNRVAAKYGVGLETRLRIIHQIILENYAYPGVMLIGT</sequence>
<dbReference type="Proteomes" id="UP001279410">
    <property type="component" value="Unassembled WGS sequence"/>
</dbReference>
<accession>A0AAD3MUH1</accession>
<evidence type="ECO:0000313" key="1">
    <source>
        <dbReference type="EMBL" id="GLD60473.1"/>
    </source>
</evidence>
<organism evidence="1 2">
    <name type="scientific">Lates japonicus</name>
    <name type="common">Japanese lates</name>
    <dbReference type="NCBI Taxonomy" id="270547"/>
    <lineage>
        <taxon>Eukaryota</taxon>
        <taxon>Metazoa</taxon>
        <taxon>Chordata</taxon>
        <taxon>Craniata</taxon>
        <taxon>Vertebrata</taxon>
        <taxon>Euteleostomi</taxon>
        <taxon>Actinopterygii</taxon>
        <taxon>Neopterygii</taxon>
        <taxon>Teleostei</taxon>
        <taxon>Neoteleostei</taxon>
        <taxon>Acanthomorphata</taxon>
        <taxon>Carangaria</taxon>
        <taxon>Carangaria incertae sedis</taxon>
        <taxon>Centropomidae</taxon>
        <taxon>Lates</taxon>
    </lineage>
</organism>
<proteinExistence type="predicted"/>